<evidence type="ECO:0000256" key="1">
    <source>
        <dbReference type="SAM" id="MobiDB-lite"/>
    </source>
</evidence>
<dbReference type="OrthoDB" id="7262569at2"/>
<evidence type="ECO:0000313" key="2">
    <source>
        <dbReference type="EMBL" id="SFK99429.1"/>
    </source>
</evidence>
<reference evidence="2 3" key="1">
    <citation type="submission" date="2016-10" db="EMBL/GenBank/DDBJ databases">
        <authorList>
            <person name="de Groot N.N."/>
        </authorList>
    </citation>
    <scope>NUCLEOTIDE SEQUENCE [LARGE SCALE GENOMIC DNA]</scope>
    <source>
        <strain evidence="2 3">DSM 19981</strain>
    </source>
</reference>
<keyword evidence="3" id="KW-1185">Reference proteome</keyword>
<feature type="compositionally biased region" description="Basic and acidic residues" evidence="1">
    <location>
        <begin position="305"/>
        <end position="329"/>
    </location>
</feature>
<accession>A0A1I4E2M9</accession>
<name>A0A1I4E2M9_9PROT</name>
<evidence type="ECO:0000313" key="3">
    <source>
        <dbReference type="Proteomes" id="UP000199473"/>
    </source>
</evidence>
<organism evidence="2 3">
    <name type="scientific">Falsiroseomonas stagni DSM 19981</name>
    <dbReference type="NCBI Taxonomy" id="1123062"/>
    <lineage>
        <taxon>Bacteria</taxon>
        <taxon>Pseudomonadati</taxon>
        <taxon>Pseudomonadota</taxon>
        <taxon>Alphaproteobacteria</taxon>
        <taxon>Acetobacterales</taxon>
        <taxon>Roseomonadaceae</taxon>
        <taxon>Falsiroseomonas</taxon>
    </lineage>
</organism>
<dbReference type="STRING" id="1123062.SAMN02745775_113125"/>
<dbReference type="EMBL" id="FOSQ01000013">
    <property type="protein sequence ID" value="SFK99429.1"/>
    <property type="molecule type" value="Genomic_DNA"/>
</dbReference>
<sequence length="329" mass="35543">MDDLDAMTVVQAPGRRLAKLIHADGTVEAQQRTRTVNLHHLRVEGLAALATLLEELARRPDTCVVRGAILDADRSQGVRRLLHRDPKTGEAPTLREVPRRWIALDVDSLPVPEGMDPADLEANARAILPLLPAPFRVARLVVQATASHGIKPGARLRLWAWCNRPVTSAEAKAWLAAAPVDRSLYSAAQPHYTAAPLFIAQRDHLPRRLAVLEGMEAVVVPPAPLLAPTPPPPAATALRRPGRPYSGGEVMRFARLLRVVQDAVEGERHRLLFWASCRAGELIAAGILDETSASAALVQAAMDSGGKDRRNAEATARDGIARGQAEARA</sequence>
<feature type="region of interest" description="Disordered" evidence="1">
    <location>
        <begin position="303"/>
        <end position="329"/>
    </location>
</feature>
<dbReference type="RefSeq" id="WP_092962546.1">
    <property type="nucleotide sequence ID" value="NZ_FOSQ01000013.1"/>
</dbReference>
<dbReference type="AlphaFoldDB" id="A0A1I4E2M9"/>
<protein>
    <submittedName>
        <fullName evidence="2">Uncharacterized protein</fullName>
    </submittedName>
</protein>
<gene>
    <name evidence="2" type="ORF">SAMN02745775_113125</name>
</gene>
<proteinExistence type="predicted"/>
<dbReference type="Proteomes" id="UP000199473">
    <property type="component" value="Unassembled WGS sequence"/>
</dbReference>